<feature type="region of interest" description="Disordered" evidence="1">
    <location>
        <begin position="101"/>
        <end position="173"/>
    </location>
</feature>
<dbReference type="Pfam" id="PF13730">
    <property type="entry name" value="HTH_36"/>
    <property type="match status" value="1"/>
</dbReference>
<sequence>MSVKLSAFVWDGCAAAGMKITSVAIMARLADFSNDEGVCWPSVATIARQIGAGPSTVRTALGKLEQDGWISRTARRKGNRNGSNLYQINVKKLRDAAMFHLSESDTSNPDTSKSDASESDRSKSDASKFDPSENSAKAGFHPPESGGDPSVTSKHDPSDKKTLCQAPAEPDPEVVLTDSAKRVLTHLNQVTGSRYQVGKTSLENIRARLGEEFTTNELILTVDYLNAKWSGDLKMAEYLRPATMFQPTKFPGYLSGAQKWAEAGRPKCVNGKWVKAGSEVIGGDNVDVTERDAAYRRFIGSGNPLKKPSQLELTVKAEASKAGVRGMRADFAVSRWNSIWKDCAGRVSGGKAA</sequence>
<dbReference type="Gene3D" id="1.10.10.10">
    <property type="entry name" value="Winged helix-like DNA-binding domain superfamily/Winged helix DNA-binding domain"/>
    <property type="match status" value="1"/>
</dbReference>
<proteinExistence type="predicted"/>
<protein>
    <submittedName>
        <fullName evidence="3">GntR family transcriptional regulator</fullName>
    </submittedName>
</protein>
<dbReference type="InterPro" id="IPR011741">
    <property type="entry name" value="Phg_2220_C"/>
</dbReference>
<dbReference type="InterPro" id="IPR036388">
    <property type="entry name" value="WH-like_DNA-bd_sf"/>
</dbReference>
<name>A0A2S9I493_9GAMM</name>
<organism evidence="3 4">
    <name type="scientific">Pantoea coffeiphila</name>
    <dbReference type="NCBI Taxonomy" id="1465635"/>
    <lineage>
        <taxon>Bacteria</taxon>
        <taxon>Pseudomonadati</taxon>
        <taxon>Pseudomonadota</taxon>
        <taxon>Gammaproteobacteria</taxon>
        <taxon>Enterobacterales</taxon>
        <taxon>Erwiniaceae</taxon>
        <taxon>Pantoea</taxon>
    </lineage>
</organism>
<dbReference type="AlphaFoldDB" id="A0A2S9I493"/>
<feature type="compositionally biased region" description="Basic and acidic residues" evidence="1">
    <location>
        <begin position="153"/>
        <end position="162"/>
    </location>
</feature>
<dbReference type="Pfam" id="PF09524">
    <property type="entry name" value="Phg_2220_C"/>
    <property type="match status" value="1"/>
</dbReference>
<feature type="domain" description="Phage conserved hypothetical protein C-terminal" evidence="2">
    <location>
        <begin position="183"/>
        <end position="254"/>
    </location>
</feature>
<evidence type="ECO:0000313" key="4">
    <source>
        <dbReference type="Proteomes" id="UP000239181"/>
    </source>
</evidence>
<dbReference type="InterPro" id="IPR036390">
    <property type="entry name" value="WH_DNA-bd_sf"/>
</dbReference>
<dbReference type="OrthoDB" id="6479251at2"/>
<dbReference type="EMBL" id="PDET01000029">
    <property type="protein sequence ID" value="PRD12610.1"/>
    <property type="molecule type" value="Genomic_DNA"/>
</dbReference>
<dbReference type="SUPFAM" id="SSF46785">
    <property type="entry name" value="Winged helix' DNA-binding domain"/>
    <property type="match status" value="1"/>
</dbReference>
<gene>
    <name evidence="3" type="ORF">CQW29_25580</name>
</gene>
<evidence type="ECO:0000313" key="3">
    <source>
        <dbReference type="EMBL" id="PRD12610.1"/>
    </source>
</evidence>
<feature type="compositionally biased region" description="Basic and acidic residues" evidence="1">
    <location>
        <begin position="112"/>
        <end position="131"/>
    </location>
</feature>
<comment type="caution">
    <text evidence="3">The sequence shown here is derived from an EMBL/GenBank/DDBJ whole genome shotgun (WGS) entry which is preliminary data.</text>
</comment>
<evidence type="ECO:0000259" key="2">
    <source>
        <dbReference type="Pfam" id="PF09524"/>
    </source>
</evidence>
<dbReference type="RefSeq" id="WP_105595575.1">
    <property type="nucleotide sequence ID" value="NZ_PDET01000029.1"/>
</dbReference>
<accession>A0A2S9I493</accession>
<dbReference type="Proteomes" id="UP000239181">
    <property type="component" value="Unassembled WGS sequence"/>
</dbReference>
<evidence type="ECO:0000256" key="1">
    <source>
        <dbReference type="SAM" id="MobiDB-lite"/>
    </source>
</evidence>
<keyword evidence="4" id="KW-1185">Reference proteome</keyword>
<reference evidence="3 4" key="1">
    <citation type="submission" date="2017-10" db="EMBL/GenBank/DDBJ databases">
        <title>Draft genome of two endophytic bacteria isolated from 'guarana' Paullinia cupana (Mart.) Ducke.</title>
        <authorList>
            <person name="Siqueira K.A."/>
            <person name="Liotti R.G."/>
            <person name="Mendes T.A."/>
            <person name="Soares M.A."/>
        </authorList>
    </citation>
    <scope>NUCLEOTIDE SEQUENCE [LARGE SCALE GENOMIC DNA]</scope>
    <source>
        <strain evidence="3 4">342</strain>
    </source>
</reference>